<reference evidence="1 2" key="1">
    <citation type="submission" date="2015-01" db="EMBL/GenBank/DDBJ databases">
        <title>Evolution of Trichinella species and genotypes.</title>
        <authorList>
            <person name="Korhonen P.K."/>
            <person name="Edoardo P."/>
            <person name="Giuseppe L.R."/>
            <person name="Gasser R.B."/>
        </authorList>
    </citation>
    <scope>NUCLEOTIDE SEQUENCE [LARGE SCALE GENOMIC DNA]</scope>
    <source>
        <strain evidence="1">ISS2496</strain>
    </source>
</reference>
<organism evidence="1 2">
    <name type="scientific">Trichinella patagoniensis</name>
    <dbReference type="NCBI Taxonomy" id="990121"/>
    <lineage>
        <taxon>Eukaryota</taxon>
        <taxon>Metazoa</taxon>
        <taxon>Ecdysozoa</taxon>
        <taxon>Nematoda</taxon>
        <taxon>Enoplea</taxon>
        <taxon>Dorylaimia</taxon>
        <taxon>Trichinellida</taxon>
        <taxon>Trichinellidae</taxon>
        <taxon>Trichinella</taxon>
    </lineage>
</organism>
<gene>
    <name evidence="1" type="ORF">T12_4414</name>
</gene>
<dbReference type="AlphaFoldDB" id="A0A0V1A2G9"/>
<comment type="caution">
    <text evidence="1">The sequence shown here is derived from an EMBL/GenBank/DDBJ whole genome shotgun (WGS) entry which is preliminary data.</text>
</comment>
<protein>
    <submittedName>
        <fullName evidence="1">Uncharacterized protein</fullName>
    </submittedName>
</protein>
<dbReference type="Proteomes" id="UP000054783">
    <property type="component" value="Unassembled WGS sequence"/>
</dbReference>
<keyword evidence="2" id="KW-1185">Reference proteome</keyword>
<sequence length="85" mass="10032">MEKKRKLWRPWSRFTDLVWKPMGKATTRAKLLEQKKSYISYACYSWKKAVQKKRGCKSTDSDMPFIHHSSCNYSLNASTRLGVKQ</sequence>
<evidence type="ECO:0000313" key="1">
    <source>
        <dbReference type="EMBL" id="KRY19032.1"/>
    </source>
</evidence>
<accession>A0A0V1A2G9</accession>
<proteinExistence type="predicted"/>
<dbReference type="EMBL" id="JYDQ01000040">
    <property type="protein sequence ID" value="KRY19032.1"/>
    <property type="molecule type" value="Genomic_DNA"/>
</dbReference>
<name>A0A0V1A2G9_9BILA</name>
<evidence type="ECO:0000313" key="2">
    <source>
        <dbReference type="Proteomes" id="UP000054783"/>
    </source>
</evidence>